<dbReference type="OrthoDB" id="5298023at2"/>
<protein>
    <submittedName>
        <fullName evidence="3">Molybdenum cofactor cytidylyltransferase</fullName>
    </submittedName>
</protein>
<gene>
    <name evidence="3" type="ORF">EDC91_101159</name>
</gene>
<dbReference type="Gene3D" id="3.90.550.10">
    <property type="entry name" value="Spore Coat Polysaccharide Biosynthesis Protein SpsA, Chain A"/>
    <property type="match status" value="1"/>
</dbReference>
<dbReference type="PANTHER" id="PTHR43777:SF1">
    <property type="entry name" value="MOLYBDENUM COFACTOR CYTIDYLYLTRANSFERASE"/>
    <property type="match status" value="1"/>
</dbReference>
<feature type="domain" description="MobA-like NTP transferase" evidence="2">
    <location>
        <begin position="11"/>
        <end position="173"/>
    </location>
</feature>
<keyword evidence="3" id="KW-0548">Nucleotidyltransferase</keyword>
<keyword evidence="3" id="KW-0808">Transferase</keyword>
<dbReference type="GO" id="GO:0016779">
    <property type="term" value="F:nucleotidyltransferase activity"/>
    <property type="evidence" value="ECO:0007669"/>
    <property type="project" value="UniProtKB-KW"/>
</dbReference>
<comment type="caution">
    <text evidence="3">The sequence shown here is derived from an EMBL/GenBank/DDBJ whole genome shotgun (WGS) entry which is preliminary data.</text>
</comment>
<dbReference type="PANTHER" id="PTHR43777">
    <property type="entry name" value="MOLYBDENUM COFACTOR CYTIDYLYLTRANSFERASE"/>
    <property type="match status" value="1"/>
</dbReference>
<dbReference type="RefSeq" id="WP_133037423.1">
    <property type="nucleotide sequence ID" value="NZ_SLWF01000001.1"/>
</dbReference>
<keyword evidence="1" id="KW-0460">Magnesium</keyword>
<name>A0A4R2FJY1_9GAMM</name>
<evidence type="ECO:0000259" key="2">
    <source>
        <dbReference type="Pfam" id="PF12804"/>
    </source>
</evidence>
<keyword evidence="4" id="KW-1185">Reference proteome</keyword>
<evidence type="ECO:0000313" key="4">
    <source>
        <dbReference type="Proteomes" id="UP000294832"/>
    </source>
</evidence>
<evidence type="ECO:0000313" key="3">
    <source>
        <dbReference type="EMBL" id="TCN90689.1"/>
    </source>
</evidence>
<dbReference type="InterPro" id="IPR025877">
    <property type="entry name" value="MobA-like_NTP_Trfase"/>
</dbReference>
<dbReference type="AlphaFoldDB" id="A0A4R2FJY1"/>
<accession>A0A4R2FJY1</accession>
<organism evidence="3 4">
    <name type="scientific">Shewanella fodinae</name>
    <dbReference type="NCBI Taxonomy" id="552357"/>
    <lineage>
        <taxon>Bacteria</taxon>
        <taxon>Pseudomonadati</taxon>
        <taxon>Pseudomonadota</taxon>
        <taxon>Gammaproteobacteria</taxon>
        <taxon>Alteromonadales</taxon>
        <taxon>Shewanellaceae</taxon>
        <taxon>Shewanella</taxon>
    </lineage>
</organism>
<proteinExistence type="predicted"/>
<dbReference type="Proteomes" id="UP000294832">
    <property type="component" value="Unassembled WGS sequence"/>
</dbReference>
<dbReference type="SUPFAM" id="SSF53448">
    <property type="entry name" value="Nucleotide-diphospho-sugar transferases"/>
    <property type="match status" value="1"/>
</dbReference>
<evidence type="ECO:0000256" key="1">
    <source>
        <dbReference type="ARBA" id="ARBA00022842"/>
    </source>
</evidence>
<dbReference type="InterPro" id="IPR029044">
    <property type="entry name" value="Nucleotide-diphossugar_trans"/>
</dbReference>
<reference evidence="3 4" key="1">
    <citation type="submission" date="2019-03" db="EMBL/GenBank/DDBJ databases">
        <title>Freshwater and sediment microbial communities from various areas in North America, analyzing microbe dynamics in response to fracking.</title>
        <authorList>
            <person name="Lamendella R."/>
        </authorList>
    </citation>
    <scope>NUCLEOTIDE SEQUENCE [LARGE SCALE GENOMIC DNA]</scope>
    <source>
        <strain evidence="3 4">74A</strain>
    </source>
</reference>
<dbReference type="EMBL" id="SLWF01000001">
    <property type="protein sequence ID" value="TCN90689.1"/>
    <property type="molecule type" value="Genomic_DNA"/>
</dbReference>
<sequence length="194" mass="20439">MTDKRHTAGILLLAAGKGQRFQTAGGQGNKLLATYADANGHYRPLLALTLAAAAATGLPLHLVTRPQESAIIDLAQTYGATVTLLDSDGSGDSIAAGVRATANWRGWLIVPGDMAWLTTADYLKVANALVDDTAQARLMWQEIPGHPVGFGRAYFDGLSALKGDQGARQLLSPQQLQRLPGHAGVIKDADLPHP</sequence>
<dbReference type="Pfam" id="PF12804">
    <property type="entry name" value="NTP_transf_3"/>
    <property type="match status" value="1"/>
</dbReference>